<protein>
    <recommendedName>
        <fullName evidence="1">PepSY domain-containing protein</fullName>
    </recommendedName>
</protein>
<organism evidence="2 3">
    <name type="scientific">Bacillus mesophilus</name>
    <dbReference type="NCBI Taxonomy" id="1808955"/>
    <lineage>
        <taxon>Bacteria</taxon>
        <taxon>Bacillati</taxon>
        <taxon>Bacillota</taxon>
        <taxon>Bacilli</taxon>
        <taxon>Bacillales</taxon>
        <taxon>Bacillaceae</taxon>
        <taxon>Bacillus</taxon>
    </lineage>
</organism>
<dbReference type="EMBL" id="JAAIWM010000002">
    <property type="protein sequence ID" value="NEY71963.1"/>
    <property type="molecule type" value="Genomic_DNA"/>
</dbReference>
<dbReference type="Pfam" id="PF03413">
    <property type="entry name" value="PepSY"/>
    <property type="match status" value="1"/>
</dbReference>
<dbReference type="RefSeq" id="WP_163179375.1">
    <property type="nucleotide sequence ID" value="NZ_JAAIWM010000002.1"/>
</dbReference>
<gene>
    <name evidence="2" type="ORF">G4D63_09400</name>
</gene>
<evidence type="ECO:0000313" key="2">
    <source>
        <dbReference type="EMBL" id="NEY71963.1"/>
    </source>
</evidence>
<accession>A0A6M0Q6R2</accession>
<evidence type="ECO:0000313" key="3">
    <source>
        <dbReference type="Proteomes" id="UP000481043"/>
    </source>
</evidence>
<reference evidence="2 3" key="1">
    <citation type="submission" date="2020-02" db="EMBL/GenBank/DDBJ databases">
        <title>Bacillus aquiflavi sp. nov., isolated from yellow water of strong flavor Chinese baijiu in Yibin region of China.</title>
        <authorList>
            <person name="Xie J."/>
        </authorList>
    </citation>
    <scope>NUCLEOTIDE SEQUENCE [LARGE SCALE GENOMIC DNA]</scope>
    <source>
        <strain evidence="2 3">SA4</strain>
    </source>
</reference>
<evidence type="ECO:0000259" key="1">
    <source>
        <dbReference type="Pfam" id="PF03413"/>
    </source>
</evidence>
<dbReference type="AlphaFoldDB" id="A0A6M0Q6R2"/>
<name>A0A6M0Q6R2_9BACI</name>
<comment type="caution">
    <text evidence="2">The sequence shown here is derived from an EMBL/GenBank/DDBJ whole genome shotgun (WGS) entry which is preliminary data.</text>
</comment>
<dbReference type="InterPro" id="IPR025711">
    <property type="entry name" value="PepSY"/>
</dbReference>
<keyword evidence="3" id="KW-1185">Reference proteome</keyword>
<feature type="domain" description="PepSY" evidence="1">
    <location>
        <begin position="28"/>
        <end position="99"/>
    </location>
</feature>
<sequence>MRLGNFLAGVAVGILGTYAIQKFMPSYISSDQALKLVKQEFKKQGPIDGSWIHMEPETIERNNISYRVYKGGISRMSDHEPEQLEFLVNAENGTIIDVYKLSI</sequence>
<proteinExistence type="predicted"/>
<dbReference type="Proteomes" id="UP000481043">
    <property type="component" value="Unassembled WGS sequence"/>
</dbReference>